<dbReference type="Proteomes" id="UP000595847">
    <property type="component" value="Plasmid unnamed1"/>
</dbReference>
<geneLocation type="plasmid" evidence="5 6">
    <name>unnamed1</name>
</geneLocation>
<keyword evidence="1" id="KW-0732">Signal</keyword>
<dbReference type="Pfam" id="PF07833">
    <property type="entry name" value="Cu_amine_oxidN1"/>
    <property type="match status" value="1"/>
</dbReference>
<dbReference type="KEGG" id="bcop:JD108_22125"/>
<evidence type="ECO:0000313" key="4">
    <source>
        <dbReference type="EMBL" id="QUO43831.1"/>
    </source>
</evidence>
<protein>
    <submittedName>
        <fullName evidence="3">Copper amine oxidase N-terminal domain-containing protein</fullName>
    </submittedName>
</protein>
<dbReference type="RefSeq" id="WP_198830254.1">
    <property type="nucleotide sequence ID" value="NZ_CP066309.1"/>
</dbReference>
<gene>
    <name evidence="3" type="ORF">JD108_22125</name>
    <name evidence="4" type="ORF">KDJ56_22085</name>
</gene>
<evidence type="ECO:0000313" key="6">
    <source>
        <dbReference type="Proteomes" id="UP000677234"/>
    </source>
</evidence>
<reference evidence="3 5" key="1">
    <citation type="submission" date="2020-12" db="EMBL/GenBank/DDBJ databases">
        <title>strain FJAT-54423T represents a novel species of the genus Brevibacillus.</title>
        <authorList>
            <person name="Tang R."/>
        </authorList>
    </citation>
    <scope>NUCLEOTIDE SEQUENCE [LARGE SCALE GENOMIC DNA]</scope>
    <source>
        <strain evidence="3 5">FJAT-54423</strain>
        <plasmid evidence="3 5">unnamed1</plasmid>
    </source>
</reference>
<feature type="chain" id="PRO_5032997106" evidence="1">
    <location>
        <begin position="24"/>
        <end position="261"/>
    </location>
</feature>
<dbReference type="Proteomes" id="UP000677234">
    <property type="component" value="Plasmid unnamed1"/>
</dbReference>
<feature type="signal peptide" evidence="1">
    <location>
        <begin position="1"/>
        <end position="23"/>
    </location>
</feature>
<organism evidence="3 5">
    <name type="scientific">Brevibacillus composti</name>
    <dbReference type="NCBI Taxonomy" id="2796470"/>
    <lineage>
        <taxon>Bacteria</taxon>
        <taxon>Bacillati</taxon>
        <taxon>Bacillota</taxon>
        <taxon>Bacilli</taxon>
        <taxon>Bacillales</taxon>
        <taxon>Paenibacillaceae</taxon>
        <taxon>Brevibacillus</taxon>
    </lineage>
</organism>
<dbReference type="EMBL" id="CP066309">
    <property type="protein sequence ID" value="QQE76763.1"/>
    <property type="molecule type" value="Genomic_DNA"/>
</dbReference>
<accession>A0A7T5EQA9</accession>
<reference evidence="4 6" key="2">
    <citation type="submission" date="2021-04" db="EMBL/GenBank/DDBJ databases">
        <title>Brevibacillus composti FJAT-54423, complete genome.</title>
        <authorList>
            <person name="Tang R."/>
        </authorList>
    </citation>
    <scope>NUCLEOTIDE SEQUENCE [LARGE SCALE GENOMIC DNA]</scope>
    <source>
        <strain evidence="4 6">FJAT-54424</strain>
        <plasmid evidence="4 6">unnamed1</plasmid>
    </source>
</reference>
<sequence>MKTFFKIAFAVFLAFGITGQTLANESKPISIKVDGVVVNLPDAKPFIDPATNRTMVPIRFISEKLGAKVEWNEAIQTVKIDRNGKQITLRIGEKKATVSGKQITFDASAILKQNRTFVPLRFISEAYDAQVDWKAAERLISIQTRTPVIKDASGRNFPVDNKDKRFQAFHQGLQIKNGVLTGTVPQNGPGLYVGCQIYFKPGHNPIAVVVQPGESFSYKVEEINVLGITIIDQANKKVLASYTYRDLPALNADEDKPAGGQ</sequence>
<evidence type="ECO:0000256" key="1">
    <source>
        <dbReference type="SAM" id="SignalP"/>
    </source>
</evidence>
<name>A0A7T5EQA9_9BACL</name>
<dbReference type="SUPFAM" id="SSF55383">
    <property type="entry name" value="Copper amine oxidase, domain N"/>
    <property type="match status" value="1"/>
</dbReference>
<dbReference type="EMBL" id="CP073709">
    <property type="protein sequence ID" value="QUO43831.1"/>
    <property type="molecule type" value="Genomic_DNA"/>
</dbReference>
<proteinExistence type="predicted"/>
<dbReference type="Gene3D" id="3.30.457.10">
    <property type="entry name" value="Copper amine oxidase-like, N-terminal domain"/>
    <property type="match status" value="1"/>
</dbReference>
<dbReference type="InterPro" id="IPR012854">
    <property type="entry name" value="Cu_amine_oxidase-like_N"/>
</dbReference>
<keyword evidence="3" id="KW-0614">Plasmid</keyword>
<keyword evidence="6" id="KW-1185">Reference proteome</keyword>
<evidence type="ECO:0000313" key="5">
    <source>
        <dbReference type="Proteomes" id="UP000595847"/>
    </source>
</evidence>
<dbReference type="AlphaFoldDB" id="A0A7T5EQA9"/>
<evidence type="ECO:0000259" key="2">
    <source>
        <dbReference type="Pfam" id="PF07833"/>
    </source>
</evidence>
<dbReference type="InterPro" id="IPR036582">
    <property type="entry name" value="Mao_N_sf"/>
</dbReference>
<evidence type="ECO:0000313" key="3">
    <source>
        <dbReference type="EMBL" id="QQE76763.1"/>
    </source>
</evidence>
<feature type="domain" description="Copper amine oxidase-like N-terminal" evidence="2">
    <location>
        <begin position="33"/>
        <end position="142"/>
    </location>
</feature>